<protein>
    <recommendedName>
        <fullName evidence="4">Type II secretion system protein GspF domain-containing protein</fullName>
    </recommendedName>
</protein>
<accession>A0A7W8HAP7</accession>
<sequence length="483" mass="54872">MLYISLLMIAVLIGASLIFSGYDRKRLKYTYKMKGFNNFFYPFACWLYRHFVKGHTQKRLDLIRQLYPAADPEKIQEEKYLKNITYALILLLTVNAASIALCITGQGNDFLEGDYKIQRNALGGGSKSFELEASIDEESIPVEVTVGEKRLSEEEISWLQEQCHIYIDTHVLGENMDLNCITCPLNFMSEIPEYSVTLFWETSDYLLIGMDGTVKNQELKAPLTVQIKAVCTYFDISWEYRRDVTVYPAKQESAQGIREEIYEALAISEDRTISENYLILPRKIGGKSVSWSQSSSFGPGALVIAGCMIVVLLFVREGEGYLKAQKKRSQELFLEYPVFVHKVVLLLETGMTPKAVWSRIISDYNKTIEEGGPRKYVYEEMIMAANEMKYGVTETAAYENFGRRCGLSQYLRFSSILIQSVKTGARGMGRMLSDAKDEAVVMRQESAKRLGEEAGTKLLFPMIILLGVVMFIVMIPAFMSMNL</sequence>
<evidence type="ECO:0000313" key="3">
    <source>
        <dbReference type="Proteomes" id="UP000543642"/>
    </source>
</evidence>
<keyword evidence="1" id="KW-1133">Transmembrane helix</keyword>
<dbReference type="Proteomes" id="UP000543642">
    <property type="component" value="Unassembled WGS sequence"/>
</dbReference>
<evidence type="ECO:0008006" key="4">
    <source>
        <dbReference type="Google" id="ProtNLM"/>
    </source>
</evidence>
<dbReference type="EMBL" id="JACHFW010000007">
    <property type="protein sequence ID" value="MBB5264883.1"/>
    <property type="molecule type" value="Genomic_DNA"/>
</dbReference>
<reference evidence="2 3" key="1">
    <citation type="submission" date="2020-08" db="EMBL/GenBank/DDBJ databases">
        <title>Genomic Encyclopedia of Type Strains, Phase IV (KMG-IV): sequencing the most valuable type-strain genomes for metagenomic binning, comparative biology and taxonomic classification.</title>
        <authorList>
            <person name="Goeker M."/>
        </authorList>
    </citation>
    <scope>NUCLEOTIDE SEQUENCE [LARGE SCALE GENOMIC DNA]</scope>
    <source>
        <strain evidence="2 3">DSM 106146</strain>
    </source>
</reference>
<feature type="transmembrane region" description="Helical" evidence="1">
    <location>
        <begin position="297"/>
        <end position="315"/>
    </location>
</feature>
<feature type="transmembrane region" description="Helical" evidence="1">
    <location>
        <begin position="84"/>
        <end position="101"/>
    </location>
</feature>
<keyword evidence="3" id="KW-1185">Reference proteome</keyword>
<feature type="transmembrane region" description="Helical" evidence="1">
    <location>
        <begin position="458"/>
        <end position="479"/>
    </location>
</feature>
<name>A0A7W8HAP7_9FIRM</name>
<keyword evidence="1" id="KW-0812">Transmembrane</keyword>
<comment type="caution">
    <text evidence="2">The sequence shown here is derived from an EMBL/GenBank/DDBJ whole genome shotgun (WGS) entry which is preliminary data.</text>
</comment>
<proteinExistence type="predicted"/>
<dbReference type="AlphaFoldDB" id="A0A7W8HAP7"/>
<evidence type="ECO:0000313" key="2">
    <source>
        <dbReference type="EMBL" id="MBB5264883.1"/>
    </source>
</evidence>
<dbReference type="RefSeq" id="WP_183773908.1">
    <property type="nucleotide sequence ID" value="NZ_JACHFW010000007.1"/>
</dbReference>
<gene>
    <name evidence="2" type="ORF">HNP82_002022</name>
</gene>
<organism evidence="2 3">
    <name type="scientific">Catenibacillus scindens</name>
    <dbReference type="NCBI Taxonomy" id="673271"/>
    <lineage>
        <taxon>Bacteria</taxon>
        <taxon>Bacillati</taxon>
        <taxon>Bacillota</taxon>
        <taxon>Clostridia</taxon>
        <taxon>Lachnospirales</taxon>
        <taxon>Lachnospiraceae</taxon>
        <taxon>Catenibacillus</taxon>
    </lineage>
</organism>
<keyword evidence="1" id="KW-0472">Membrane</keyword>
<evidence type="ECO:0000256" key="1">
    <source>
        <dbReference type="SAM" id="Phobius"/>
    </source>
</evidence>
<feature type="transmembrane region" description="Helical" evidence="1">
    <location>
        <begin position="6"/>
        <end position="22"/>
    </location>
</feature>